<feature type="compositionally biased region" description="Acidic residues" evidence="1">
    <location>
        <begin position="341"/>
        <end position="354"/>
    </location>
</feature>
<feature type="compositionally biased region" description="Polar residues" evidence="1">
    <location>
        <begin position="722"/>
        <end position="733"/>
    </location>
</feature>
<feature type="compositionally biased region" description="Polar residues" evidence="1">
    <location>
        <begin position="1059"/>
        <end position="1083"/>
    </location>
</feature>
<dbReference type="SMART" id="SM00164">
    <property type="entry name" value="TBC"/>
    <property type="match status" value="1"/>
</dbReference>
<feature type="compositionally biased region" description="Low complexity" evidence="1">
    <location>
        <begin position="103"/>
        <end position="121"/>
    </location>
</feature>
<feature type="compositionally biased region" description="Polar residues" evidence="1">
    <location>
        <begin position="1520"/>
        <end position="1540"/>
    </location>
</feature>
<dbReference type="PROSITE" id="PS50086">
    <property type="entry name" value="TBC_RABGAP"/>
    <property type="match status" value="1"/>
</dbReference>
<evidence type="ECO:0000259" key="2">
    <source>
        <dbReference type="PROSITE" id="PS50086"/>
    </source>
</evidence>
<evidence type="ECO:0000313" key="4">
    <source>
        <dbReference type="Proteomes" id="UP000636479"/>
    </source>
</evidence>
<feature type="region of interest" description="Disordered" evidence="1">
    <location>
        <begin position="470"/>
        <end position="830"/>
    </location>
</feature>
<feature type="compositionally biased region" description="Basic and acidic residues" evidence="1">
    <location>
        <begin position="502"/>
        <end position="523"/>
    </location>
</feature>
<dbReference type="PANTHER" id="PTHR47219:SF9">
    <property type="entry name" value="GTPASE ACTIVATING PROTEIN AND CENTROSOME-ASSOCIATED, ISOFORM B"/>
    <property type="match status" value="1"/>
</dbReference>
<feature type="region of interest" description="Disordered" evidence="1">
    <location>
        <begin position="862"/>
        <end position="1164"/>
    </location>
</feature>
<dbReference type="SUPFAM" id="SSF50044">
    <property type="entry name" value="SH3-domain"/>
    <property type="match status" value="1"/>
</dbReference>
<feature type="compositionally biased region" description="Low complexity" evidence="1">
    <location>
        <begin position="579"/>
        <end position="590"/>
    </location>
</feature>
<dbReference type="Gene3D" id="1.10.472.80">
    <property type="entry name" value="Ypt/Rab-GAP domain of gyp1p, domain 3"/>
    <property type="match status" value="1"/>
</dbReference>
<dbReference type="SUPFAM" id="SSF47923">
    <property type="entry name" value="Ypt/Rab-GAP domain of gyp1p"/>
    <property type="match status" value="2"/>
</dbReference>
<feature type="region of interest" description="Disordered" evidence="1">
    <location>
        <begin position="200"/>
        <end position="402"/>
    </location>
</feature>
<dbReference type="GO" id="GO:0005096">
    <property type="term" value="F:GTPase activator activity"/>
    <property type="evidence" value="ECO:0007669"/>
    <property type="project" value="TreeGrafter"/>
</dbReference>
<dbReference type="PANTHER" id="PTHR47219">
    <property type="entry name" value="RAB GTPASE-ACTIVATING PROTEIN 1-LIKE"/>
    <property type="match status" value="1"/>
</dbReference>
<dbReference type="InterPro" id="IPR036028">
    <property type="entry name" value="SH3-like_dom_sf"/>
</dbReference>
<protein>
    <submittedName>
        <fullName evidence="3">Rab-GAP TBC domain-containing protein</fullName>
    </submittedName>
</protein>
<reference evidence="3" key="1">
    <citation type="submission" date="2020-05" db="EMBL/GenBank/DDBJ databases">
        <title>Mycena genomes resolve the evolution of fungal bioluminescence.</title>
        <authorList>
            <person name="Tsai I.J."/>
        </authorList>
    </citation>
    <scope>NUCLEOTIDE SEQUENCE</scope>
    <source>
        <strain evidence="3">171206Taipei</strain>
    </source>
</reference>
<proteinExistence type="predicted"/>
<feature type="region of interest" description="Disordered" evidence="1">
    <location>
        <begin position="92"/>
        <end position="182"/>
    </location>
</feature>
<evidence type="ECO:0000313" key="3">
    <source>
        <dbReference type="EMBL" id="KAF7294733.1"/>
    </source>
</evidence>
<accession>A0A8H6S8C7</accession>
<feature type="compositionally biased region" description="Low complexity" evidence="1">
    <location>
        <begin position="1039"/>
        <end position="1058"/>
    </location>
</feature>
<feature type="compositionally biased region" description="Basic and acidic residues" evidence="1">
    <location>
        <begin position="1185"/>
        <end position="1208"/>
    </location>
</feature>
<feature type="compositionally biased region" description="Polar residues" evidence="1">
    <location>
        <begin position="983"/>
        <end position="993"/>
    </location>
</feature>
<dbReference type="OrthoDB" id="159449at2759"/>
<feature type="compositionally biased region" description="Polar residues" evidence="1">
    <location>
        <begin position="381"/>
        <end position="391"/>
    </location>
</feature>
<dbReference type="GeneID" id="59349218"/>
<feature type="compositionally biased region" description="Acidic residues" evidence="1">
    <location>
        <begin position="676"/>
        <end position="691"/>
    </location>
</feature>
<feature type="compositionally biased region" description="Polar residues" evidence="1">
    <location>
        <begin position="527"/>
        <end position="536"/>
    </location>
</feature>
<feature type="region of interest" description="Disordered" evidence="1">
    <location>
        <begin position="1502"/>
        <end position="1546"/>
    </location>
</feature>
<comment type="caution">
    <text evidence="3">The sequence shown here is derived from an EMBL/GenBank/DDBJ whole genome shotgun (WGS) entry which is preliminary data.</text>
</comment>
<organism evidence="3 4">
    <name type="scientific">Mycena indigotica</name>
    <dbReference type="NCBI Taxonomy" id="2126181"/>
    <lineage>
        <taxon>Eukaryota</taxon>
        <taxon>Fungi</taxon>
        <taxon>Dikarya</taxon>
        <taxon>Basidiomycota</taxon>
        <taxon>Agaricomycotina</taxon>
        <taxon>Agaricomycetes</taxon>
        <taxon>Agaricomycetidae</taxon>
        <taxon>Agaricales</taxon>
        <taxon>Marasmiineae</taxon>
        <taxon>Mycenaceae</taxon>
        <taxon>Mycena</taxon>
    </lineage>
</organism>
<feature type="compositionally biased region" description="Low complexity" evidence="1">
    <location>
        <begin position="1017"/>
        <end position="1032"/>
    </location>
</feature>
<feature type="compositionally biased region" description="Polar residues" evidence="1">
    <location>
        <begin position="1091"/>
        <end position="1100"/>
    </location>
</feature>
<feature type="compositionally biased region" description="Low complexity" evidence="1">
    <location>
        <begin position="133"/>
        <end position="159"/>
    </location>
</feature>
<feature type="region of interest" description="Disordered" evidence="1">
    <location>
        <begin position="417"/>
        <end position="456"/>
    </location>
</feature>
<dbReference type="Gene3D" id="1.10.8.270">
    <property type="entry name" value="putative rabgap domain of human tbc1 domain family member 14 like domains"/>
    <property type="match status" value="1"/>
</dbReference>
<feature type="compositionally biased region" description="Low complexity" evidence="1">
    <location>
        <begin position="734"/>
        <end position="745"/>
    </location>
</feature>
<name>A0A8H6S8C7_9AGAR</name>
<feature type="compositionally biased region" description="Pro residues" evidence="1">
    <location>
        <begin position="746"/>
        <end position="758"/>
    </location>
</feature>
<feature type="compositionally biased region" description="Basic and acidic residues" evidence="1">
    <location>
        <begin position="257"/>
        <end position="279"/>
    </location>
</feature>
<feature type="compositionally biased region" description="Polar residues" evidence="1">
    <location>
        <begin position="1150"/>
        <end position="1163"/>
    </location>
</feature>
<dbReference type="InterPro" id="IPR050302">
    <property type="entry name" value="Rab_GAP_TBC_domain"/>
</dbReference>
<feature type="domain" description="Rab-GAP TBC" evidence="2">
    <location>
        <begin position="1264"/>
        <end position="1446"/>
    </location>
</feature>
<keyword evidence="4" id="KW-1185">Reference proteome</keyword>
<dbReference type="EMBL" id="JACAZF010000009">
    <property type="protein sequence ID" value="KAF7294733.1"/>
    <property type="molecule type" value="Genomic_DNA"/>
</dbReference>
<evidence type="ECO:0000256" key="1">
    <source>
        <dbReference type="SAM" id="MobiDB-lite"/>
    </source>
</evidence>
<dbReference type="Pfam" id="PF00566">
    <property type="entry name" value="RabGAP-TBC"/>
    <property type="match status" value="1"/>
</dbReference>
<feature type="compositionally biased region" description="Polar residues" evidence="1">
    <location>
        <begin position="1210"/>
        <end position="1228"/>
    </location>
</feature>
<feature type="compositionally biased region" description="Pro residues" evidence="1">
    <location>
        <begin position="800"/>
        <end position="809"/>
    </location>
</feature>
<dbReference type="GO" id="GO:0031267">
    <property type="term" value="F:small GTPase binding"/>
    <property type="evidence" value="ECO:0007669"/>
    <property type="project" value="TreeGrafter"/>
</dbReference>
<feature type="compositionally biased region" description="Polar residues" evidence="1">
    <location>
        <begin position="322"/>
        <end position="340"/>
    </location>
</feature>
<feature type="compositionally biased region" description="Low complexity" evidence="1">
    <location>
        <begin position="598"/>
        <end position="620"/>
    </location>
</feature>
<gene>
    <name evidence="3" type="ORF">MIND_01010700</name>
</gene>
<feature type="compositionally biased region" description="Polar residues" evidence="1">
    <location>
        <begin position="92"/>
        <end position="101"/>
    </location>
</feature>
<feature type="compositionally biased region" description="Pro residues" evidence="1">
    <location>
        <begin position="896"/>
        <end position="909"/>
    </location>
</feature>
<feature type="compositionally biased region" description="Polar residues" evidence="1">
    <location>
        <begin position="122"/>
        <end position="132"/>
    </location>
</feature>
<feature type="compositionally biased region" description="Polar residues" evidence="1">
    <location>
        <begin position="160"/>
        <end position="182"/>
    </location>
</feature>
<dbReference type="RefSeq" id="XP_037216096.1">
    <property type="nucleotide sequence ID" value="XM_037366702.1"/>
</dbReference>
<feature type="compositionally biased region" description="Basic and acidic residues" evidence="1">
    <location>
        <begin position="1502"/>
        <end position="1513"/>
    </location>
</feature>
<sequence length="1546" mass="165369">MHVATRQMDATELARWTRFAAKGGIGKATAIGDCVAEAPDELMFLKNDEIVVLLQFTDEDNMFLGFCEGIVGRFRAADVYFHSKLKKPVMTKRSSVSSGKLTPTPSIVAPSPVPSPKSDVSFQTAQARYQPNSSEALSPSSSLSSTSPPLSHSVSSSSSGTIVDTPTSLYPSPEPITQTQPLDTSAPATFIETNVDGQDKVIENEESEVAPGRNRRSETAAVEMWPSSPSTTLSRKPVNGSRLALAMETVNSDESESEHHSPKGDRDSDNSSSDERYSPEDEEGGWANVPATLPLQVVKLNTPNSAIPPSPYQPMFFPPSSTSSDNNVESQSLSSASGTDTESEYDSSDPEDQDTTTKFPVPPDRRSLSPTSPRIIDTSRRSSASSTQDPSRLSIAAPSVHSEDGEVGIGLSLLQGLAAAGEDASDDEDLIPPVRARDEARRSISSSVRSGQDWDGASIYDNYYRFSRSRSSGSTFASLRMAPQIPHGSQRGVEDVPPVPADLRHDSESERSRPREDKRRSADSDASVYTQASKVSSIDHTRLTAEPLAKPPSKHRPASLDLLNSNGEPSPLLHTRWGSPNSSMSPPSSSGAQTAFFNPTSGGLPSTGSSGSNSPGGAASILRQRLELERGSPAGSNYAEMEPREEGEGGLGSGIVIDDDEEPPQASMLDGPTSESPDEDGDETVEGEDTVEGINLEELQEKPGLAPLVITEDSVDPPTAVASPSATNSTSPHSPRSSAATTPLSPSSPPDISPPPSQQPLTSNHQPKPSLSELRGYMSNHKASEFDQPAQRTSLFLPHPNAPKAPPPTSGAEGPMYIRPAPPPSQQRSESVVNIIRMSIGRSAVTRVSPTIYGRIEGDLTSATGPVRVTFSIDPPPPVPQLPSRIPFRNGVASPAPAPPLPSGAPPRPAPRRAATMSESDPKPPSTPSPSTTVVPSPASSTPSISSPLASASANPAPPEPRTGAIPRPNFFPKVGTSRPRSRSFSGFNTSHISPPMPISKEDPGRLSAQKPSRSMSSLAAPVAGPSSSSSQPTPPPTSSLGKHASRSSLRPSPLSLPQNNSVLGGRSPTSPLATSFTPSSPVTARPHQLRQASSRSTLNEGRPSLSRQADAPGASPIQERPSVDVGGLAPSREALRTKLSLPNLRRMQSRQSSDSPSPTVQHDNMDFELVMPNRAMFDQASGRTSEDSTLGREASIDGRTSEMRRTDSPALSITSTQAYSGSDNNSVDAHRQREQKWLTLIGIVSPAQAKKSKKVKKLLMDGSVPSSVRFLVWLLLTDGKGKAIPGVYAQLGKRARVAALDIIERDVQRCFADHPHMHSSQSSLVTLLQAYLTMVPDVQYSRGLTLIAGHLLALSPEEDAFWIFVSVMDSYLRPYFSSSTTQLEVDASLFSRALEANDPQLGKKILVELGINPVDLCRPWFSTLFSDALPLEYLNRVWDLFLFEGIPFLFRVSLALFHCCRRRLLEARSPDALFDILAQPPTPPSPDALITMALAVKLKDDDIRKSREKQRAQVEAQMKRQTQGPRPSTVSARSLSGSRQIGPPI</sequence>
<dbReference type="Proteomes" id="UP000636479">
    <property type="component" value="Unassembled WGS sequence"/>
</dbReference>
<feature type="region of interest" description="Disordered" evidence="1">
    <location>
        <begin position="1181"/>
        <end position="1228"/>
    </location>
</feature>
<feature type="compositionally biased region" description="Low complexity" evidence="1">
    <location>
        <begin position="470"/>
        <end position="480"/>
    </location>
</feature>
<dbReference type="InterPro" id="IPR000195">
    <property type="entry name" value="Rab-GAP-TBC_dom"/>
</dbReference>
<dbReference type="InterPro" id="IPR035969">
    <property type="entry name" value="Rab-GAP_TBC_sf"/>
</dbReference>
<feature type="compositionally biased region" description="Low complexity" evidence="1">
    <location>
        <begin position="929"/>
        <end position="955"/>
    </location>
</feature>